<dbReference type="Proteomes" id="UP000289152">
    <property type="component" value="Unassembled WGS sequence"/>
</dbReference>
<gene>
    <name evidence="2" type="ORF">M231_07984</name>
</gene>
<comment type="caution">
    <text evidence="2">The sequence shown here is derived from an EMBL/GenBank/DDBJ whole genome shotgun (WGS) entry which is preliminary data.</text>
</comment>
<dbReference type="AlphaFoldDB" id="A0A4Q1BFI8"/>
<accession>A0A4Q1BFI8</accession>
<organism evidence="2 3">
    <name type="scientific">Tremella mesenterica</name>
    <name type="common">Jelly fungus</name>
    <dbReference type="NCBI Taxonomy" id="5217"/>
    <lineage>
        <taxon>Eukaryota</taxon>
        <taxon>Fungi</taxon>
        <taxon>Dikarya</taxon>
        <taxon>Basidiomycota</taxon>
        <taxon>Agaricomycotina</taxon>
        <taxon>Tremellomycetes</taxon>
        <taxon>Tremellales</taxon>
        <taxon>Tremellaceae</taxon>
        <taxon>Tremella</taxon>
    </lineage>
</organism>
<feature type="compositionally biased region" description="Basic and acidic residues" evidence="1">
    <location>
        <begin position="203"/>
        <end position="213"/>
    </location>
</feature>
<dbReference type="EMBL" id="SDIL01000196">
    <property type="protein sequence ID" value="RXK34763.1"/>
    <property type="molecule type" value="Genomic_DNA"/>
</dbReference>
<protein>
    <submittedName>
        <fullName evidence="2">Uncharacterized protein</fullName>
    </submittedName>
</protein>
<evidence type="ECO:0000313" key="2">
    <source>
        <dbReference type="EMBL" id="RXK34763.1"/>
    </source>
</evidence>
<proteinExistence type="predicted"/>
<feature type="region of interest" description="Disordered" evidence="1">
    <location>
        <begin position="177"/>
        <end position="219"/>
    </location>
</feature>
<sequence length="219" mass="24914">MSQSILTPILILIHDGSTVQVFPAVSTDGRLVDPNSAEATYNVYDTAIAFSIEVNSMIEPDYQQDQNDPTWDPLTSACNLARKLRDQGDAYTGADILAFNEVDDYSFYRETTNSYDCLLEPTVNLNSHARSQLIGEGYEEKENDMEDLEDNFQSMMRAHGSIRDERVYVPDTMYFRKPKRTQTDRTDYTVNAPESDPSSPSSTHEDDHKSEIKQEEEED</sequence>
<name>A0A4Q1BFI8_TREME</name>
<keyword evidence="3" id="KW-1185">Reference proteome</keyword>
<dbReference type="VEuPathDB" id="FungiDB:TREMEDRAFT_66074"/>
<dbReference type="InParanoid" id="A0A4Q1BFI8"/>
<evidence type="ECO:0000256" key="1">
    <source>
        <dbReference type="SAM" id="MobiDB-lite"/>
    </source>
</evidence>
<reference evidence="2 3" key="1">
    <citation type="submission" date="2016-06" db="EMBL/GenBank/DDBJ databases">
        <title>Evolution of pathogenesis and genome organization in the Tremellales.</title>
        <authorList>
            <person name="Cuomo C."/>
            <person name="Litvintseva A."/>
            <person name="Heitman J."/>
            <person name="Chen Y."/>
            <person name="Sun S."/>
            <person name="Springer D."/>
            <person name="Dromer F."/>
            <person name="Young S."/>
            <person name="Zeng Q."/>
            <person name="Chapman S."/>
            <person name="Gujja S."/>
            <person name="Saif S."/>
            <person name="Birren B."/>
        </authorList>
    </citation>
    <scope>NUCLEOTIDE SEQUENCE [LARGE SCALE GENOMIC DNA]</scope>
    <source>
        <strain evidence="2 3">ATCC 28783</strain>
    </source>
</reference>
<evidence type="ECO:0000313" key="3">
    <source>
        <dbReference type="Proteomes" id="UP000289152"/>
    </source>
</evidence>